<dbReference type="GO" id="GO:0016740">
    <property type="term" value="F:transferase activity"/>
    <property type="evidence" value="ECO:0007669"/>
    <property type="project" value="UniProtKB-KW"/>
</dbReference>
<dbReference type="InterPro" id="IPR050087">
    <property type="entry name" value="AON_synthase_class-II"/>
</dbReference>
<keyword evidence="5" id="KW-1185">Reference proteome</keyword>
<dbReference type="InterPro" id="IPR015422">
    <property type="entry name" value="PyrdxlP-dep_Trfase_small"/>
</dbReference>
<dbReference type="InterPro" id="IPR015421">
    <property type="entry name" value="PyrdxlP-dep_Trfase_major"/>
</dbReference>
<dbReference type="Gene3D" id="3.40.640.10">
    <property type="entry name" value="Type I PLP-dependent aspartate aminotransferase-like (Major domain)"/>
    <property type="match status" value="1"/>
</dbReference>
<dbReference type="SUPFAM" id="SSF53383">
    <property type="entry name" value="PLP-dependent transferases"/>
    <property type="match status" value="1"/>
</dbReference>
<evidence type="ECO:0000256" key="1">
    <source>
        <dbReference type="ARBA" id="ARBA00001933"/>
    </source>
</evidence>
<feature type="domain" description="Aminotransferase class I/classII large" evidence="3">
    <location>
        <begin position="172"/>
        <end position="340"/>
    </location>
</feature>
<dbReference type="Pfam" id="PF00155">
    <property type="entry name" value="Aminotran_1_2"/>
    <property type="match status" value="1"/>
</dbReference>
<gene>
    <name evidence="4" type="ORF">SAMN05421636_106135</name>
</gene>
<evidence type="ECO:0000259" key="3">
    <source>
        <dbReference type="Pfam" id="PF00155"/>
    </source>
</evidence>
<dbReference type="EMBL" id="FNAO01000006">
    <property type="protein sequence ID" value="SDE61485.1"/>
    <property type="molecule type" value="Genomic_DNA"/>
</dbReference>
<accession>A0A1G7EDM1</accession>
<dbReference type="Proteomes" id="UP000199109">
    <property type="component" value="Unassembled WGS sequence"/>
</dbReference>
<keyword evidence="2" id="KW-0808">Transferase</keyword>
<dbReference type="InterPro" id="IPR004839">
    <property type="entry name" value="Aminotransferase_I/II_large"/>
</dbReference>
<dbReference type="PANTHER" id="PTHR13693">
    <property type="entry name" value="CLASS II AMINOTRANSFERASE/8-AMINO-7-OXONONANOATE SYNTHASE"/>
    <property type="match status" value="1"/>
</dbReference>
<name>A0A1G7EDM1_9FLAO</name>
<proteinExistence type="predicted"/>
<dbReference type="AlphaFoldDB" id="A0A1G7EDM1"/>
<dbReference type="Gene3D" id="3.90.1150.10">
    <property type="entry name" value="Aspartate Aminotransferase, domain 1"/>
    <property type="match status" value="1"/>
</dbReference>
<evidence type="ECO:0000256" key="2">
    <source>
        <dbReference type="ARBA" id="ARBA00022679"/>
    </source>
</evidence>
<evidence type="ECO:0000313" key="5">
    <source>
        <dbReference type="Proteomes" id="UP000199109"/>
    </source>
</evidence>
<comment type="cofactor">
    <cofactor evidence="1">
        <name>pyridoxal 5'-phosphate</name>
        <dbReference type="ChEBI" id="CHEBI:597326"/>
    </cofactor>
</comment>
<dbReference type="GO" id="GO:0030170">
    <property type="term" value="F:pyridoxal phosphate binding"/>
    <property type="evidence" value="ECO:0007669"/>
    <property type="project" value="InterPro"/>
</dbReference>
<reference evidence="4 5" key="1">
    <citation type="submission" date="2016-10" db="EMBL/GenBank/DDBJ databases">
        <authorList>
            <person name="de Groot N.N."/>
        </authorList>
    </citation>
    <scope>NUCLEOTIDE SEQUENCE [LARGE SCALE GENOMIC DNA]</scope>
    <source>
        <strain evidence="4 5">DSM 23421</strain>
    </source>
</reference>
<dbReference type="RefSeq" id="WP_245726539.1">
    <property type="nucleotide sequence ID" value="NZ_FNAO01000006.1"/>
</dbReference>
<protein>
    <submittedName>
        <fullName evidence="4">7-keto-8-aminopelargonate synthetase</fullName>
    </submittedName>
</protein>
<sequence>MMAQYIDSFPGREILINGKKHLYFGGTAYLGLQTDEAFQDLFIKNIKKYGTNYSASRKSNIRMSIFEKTEHYLSRLVGTEACAIVSSGYLAGQFVAQTLNTKAHRFFYAPNTHSALYPVQTKSYTTFTALNIAIREHLRSQPGKTPVVFLDTIDFSGCNYPDFDPLQLLPLAQVILVVDDSHGIGIVGNNGSGVFGILSKLPVKELLVCCSLGKGFGIQAGAVFGKKKRISELKETAFFGGSSPAAPAALATLLDAEIIYSGKRKQLQNNIALFLRSLKNPKKFSGMKDHPAFSFSDVQLTEYLAQEGIILTNFPYPDEHSQLMSRIVLSAHHRKQDIIRLTDLLNEQRV</sequence>
<evidence type="ECO:0000313" key="4">
    <source>
        <dbReference type="EMBL" id="SDE61485.1"/>
    </source>
</evidence>
<dbReference type="InterPro" id="IPR015424">
    <property type="entry name" value="PyrdxlP-dep_Trfase"/>
</dbReference>
<dbReference type="STRING" id="641691.SAMN05421636_106135"/>
<organism evidence="4 5">
    <name type="scientific">Pricia antarctica</name>
    <dbReference type="NCBI Taxonomy" id="641691"/>
    <lineage>
        <taxon>Bacteria</taxon>
        <taxon>Pseudomonadati</taxon>
        <taxon>Bacteroidota</taxon>
        <taxon>Flavobacteriia</taxon>
        <taxon>Flavobacteriales</taxon>
        <taxon>Flavobacteriaceae</taxon>
        <taxon>Pricia</taxon>
    </lineage>
</organism>